<dbReference type="HOGENOM" id="CLU_3015888_0_0_1"/>
<dbReference type="EMBL" id="KI911139">
    <property type="protein sequence ID" value="ETS06852.1"/>
    <property type="molecule type" value="Genomic_DNA"/>
</dbReference>
<accession>A0A024SM15</accession>
<proteinExistence type="predicted"/>
<name>A0A024SM15_HYPJR</name>
<organism evidence="1 2">
    <name type="scientific">Hypocrea jecorina (strain ATCC 56765 / BCRC 32924 / NRRL 11460 / Rut C-30)</name>
    <name type="common">Trichoderma reesei</name>
    <dbReference type="NCBI Taxonomy" id="1344414"/>
    <lineage>
        <taxon>Eukaryota</taxon>
        <taxon>Fungi</taxon>
        <taxon>Dikarya</taxon>
        <taxon>Ascomycota</taxon>
        <taxon>Pezizomycotina</taxon>
        <taxon>Sordariomycetes</taxon>
        <taxon>Hypocreomycetidae</taxon>
        <taxon>Hypocreales</taxon>
        <taxon>Hypocreaceae</taxon>
        <taxon>Trichoderma</taxon>
    </lineage>
</organism>
<reference evidence="2" key="1">
    <citation type="journal article" date="2013" name="Ind. Biotechnol.">
        <title>Comparative genomics analysis of Trichoderma reesei strains.</title>
        <authorList>
            <person name="Koike H."/>
            <person name="Aerts A."/>
            <person name="LaButti K."/>
            <person name="Grigoriev I.V."/>
            <person name="Baker S.E."/>
        </authorList>
    </citation>
    <scope>NUCLEOTIDE SEQUENCE [LARGE SCALE GENOMIC DNA]</scope>
    <source>
        <strain evidence="2">ATCC 56765 / BCRC 32924 / NRRL 11460 / Rut C-30</strain>
    </source>
</reference>
<dbReference type="KEGG" id="trr:M419DRAFT_126279"/>
<dbReference type="Proteomes" id="UP000024376">
    <property type="component" value="Unassembled WGS sequence"/>
</dbReference>
<sequence>MPRHSLRFLVQRHLRFAALNTRMEYEALSQGYASIIMRKERGRRKIISKAGVCMLK</sequence>
<evidence type="ECO:0000313" key="1">
    <source>
        <dbReference type="EMBL" id="ETS06852.1"/>
    </source>
</evidence>
<evidence type="ECO:0000313" key="2">
    <source>
        <dbReference type="Proteomes" id="UP000024376"/>
    </source>
</evidence>
<dbReference type="AlphaFoldDB" id="A0A024SM15"/>
<protein>
    <submittedName>
        <fullName evidence="1">Uncharacterized protein</fullName>
    </submittedName>
</protein>
<gene>
    <name evidence="1" type="ORF">M419DRAFT_126279</name>
</gene>